<feature type="compositionally biased region" description="Low complexity" evidence="1">
    <location>
        <begin position="81"/>
        <end position="93"/>
    </location>
</feature>
<keyword evidence="3" id="KW-1185">Reference proteome</keyword>
<reference evidence="2 3" key="1">
    <citation type="journal article" date="2016" name="Fungal Biol.">
        <title>The genome of Xylona heveae provides a window into fungal endophytism.</title>
        <authorList>
            <person name="Gazis R."/>
            <person name="Kuo A."/>
            <person name="Riley R."/>
            <person name="LaButti K."/>
            <person name="Lipzen A."/>
            <person name="Lin J."/>
            <person name="Amirebrahimi M."/>
            <person name="Hesse C.N."/>
            <person name="Spatafora J.W."/>
            <person name="Henrissat B."/>
            <person name="Hainaut M."/>
            <person name="Grigoriev I.V."/>
            <person name="Hibbett D.S."/>
        </authorList>
    </citation>
    <scope>NUCLEOTIDE SEQUENCE [LARGE SCALE GENOMIC DNA]</scope>
    <source>
        <strain evidence="2 3">TC161</strain>
    </source>
</reference>
<dbReference type="AlphaFoldDB" id="A0A161TH85"/>
<evidence type="ECO:0000313" key="3">
    <source>
        <dbReference type="Proteomes" id="UP000076632"/>
    </source>
</evidence>
<dbReference type="OMA" id="FGAKHSE"/>
<proteinExistence type="predicted"/>
<dbReference type="InParanoid" id="A0A161TH85"/>
<feature type="region of interest" description="Disordered" evidence="1">
    <location>
        <begin position="1"/>
        <end position="114"/>
    </location>
</feature>
<evidence type="ECO:0000313" key="2">
    <source>
        <dbReference type="EMBL" id="KZF25597.1"/>
    </source>
</evidence>
<dbReference type="GeneID" id="28900969"/>
<evidence type="ECO:0000256" key="1">
    <source>
        <dbReference type="SAM" id="MobiDB-lite"/>
    </source>
</evidence>
<feature type="compositionally biased region" description="Polar residues" evidence="1">
    <location>
        <begin position="63"/>
        <end position="74"/>
    </location>
</feature>
<dbReference type="RefSeq" id="XP_018191152.1">
    <property type="nucleotide sequence ID" value="XM_018335832.1"/>
</dbReference>
<name>A0A161TH85_XYLHT</name>
<feature type="region of interest" description="Disordered" evidence="1">
    <location>
        <begin position="175"/>
        <end position="200"/>
    </location>
</feature>
<protein>
    <submittedName>
        <fullName evidence="2">Uncharacterized protein</fullName>
    </submittedName>
</protein>
<dbReference type="EMBL" id="KV407455">
    <property type="protein sequence ID" value="KZF25597.1"/>
    <property type="molecule type" value="Genomic_DNA"/>
</dbReference>
<accession>A0A161TH85</accession>
<organism evidence="2 3">
    <name type="scientific">Xylona heveae (strain CBS 132557 / TC161)</name>
    <dbReference type="NCBI Taxonomy" id="1328760"/>
    <lineage>
        <taxon>Eukaryota</taxon>
        <taxon>Fungi</taxon>
        <taxon>Dikarya</taxon>
        <taxon>Ascomycota</taxon>
        <taxon>Pezizomycotina</taxon>
        <taxon>Xylonomycetes</taxon>
        <taxon>Xylonales</taxon>
        <taxon>Xylonaceae</taxon>
        <taxon>Xylona</taxon>
    </lineage>
</organism>
<dbReference type="Proteomes" id="UP000076632">
    <property type="component" value="Unassembled WGS sequence"/>
</dbReference>
<feature type="compositionally biased region" description="Low complexity" evidence="1">
    <location>
        <begin position="24"/>
        <end position="34"/>
    </location>
</feature>
<gene>
    <name evidence="2" type="ORF">L228DRAFT_280824</name>
</gene>
<dbReference type="STRING" id="1328760.A0A161TH85"/>
<dbReference type="OrthoDB" id="4158841at2759"/>
<sequence length="268" mass="28887">MASSSKLKPPGDHKQSSRLPPPSLFLAPPSQAASTNSLLLQPTNSATGQPGIPPLLRSRSTRDQQAASHQSDTSRPLEHFQSAPSHSQQQASEQPPPLFSRSSGQAAMERADALWAEMQNTLEDVELSAASSTHVFGAEHSRAIEELGQKQIALAQAWAHGERDGEQELEQEKATLAADGGDARTGRAQTTKPESTTKHSELELGTDDDIVLARRRREANDRYFHSVKAGVQDVVAKLEDVAVAMRGVEQASKELWEDNDSVTGSLAS</sequence>
<dbReference type="Pfam" id="PF17242">
    <property type="entry name" value="DUF5315"/>
    <property type="match status" value="1"/>
</dbReference>
<feature type="compositionally biased region" description="Polar residues" evidence="1">
    <location>
        <begin position="35"/>
        <end position="48"/>
    </location>
</feature>